<keyword evidence="9" id="KW-0547">Nucleotide-binding</keyword>
<feature type="domain" description="HAMP" evidence="18">
    <location>
        <begin position="232"/>
        <end position="284"/>
    </location>
</feature>
<organism evidence="19 20">
    <name type="scientific">Methylorubrum suomiense</name>
    <dbReference type="NCBI Taxonomy" id="144191"/>
    <lineage>
        <taxon>Bacteria</taxon>
        <taxon>Pseudomonadati</taxon>
        <taxon>Pseudomonadota</taxon>
        <taxon>Alphaproteobacteria</taxon>
        <taxon>Hyphomicrobiales</taxon>
        <taxon>Methylobacteriaceae</taxon>
        <taxon>Methylorubrum</taxon>
    </lineage>
</organism>
<dbReference type="InterPro" id="IPR036890">
    <property type="entry name" value="HATPase_C_sf"/>
</dbReference>
<evidence type="ECO:0000256" key="11">
    <source>
        <dbReference type="ARBA" id="ARBA00022840"/>
    </source>
</evidence>
<dbReference type="PRINTS" id="PR00344">
    <property type="entry name" value="BCTRLSENSOR"/>
</dbReference>
<dbReference type="PROSITE" id="PS50885">
    <property type="entry name" value="HAMP"/>
    <property type="match status" value="1"/>
</dbReference>
<dbReference type="Gene3D" id="3.30.565.10">
    <property type="entry name" value="Histidine kinase-like ATPase, C-terminal domain"/>
    <property type="match status" value="1"/>
</dbReference>
<keyword evidence="14 16" id="KW-0472">Membrane</keyword>
<dbReference type="CDD" id="cd00082">
    <property type="entry name" value="HisKA"/>
    <property type="match status" value="1"/>
</dbReference>
<evidence type="ECO:0000259" key="18">
    <source>
        <dbReference type="PROSITE" id="PS50885"/>
    </source>
</evidence>
<dbReference type="EC" id="2.7.13.3" evidence="3"/>
<dbReference type="PROSITE" id="PS50109">
    <property type="entry name" value="HIS_KIN"/>
    <property type="match status" value="1"/>
</dbReference>
<keyword evidence="20" id="KW-1185">Reference proteome</keyword>
<feature type="transmembrane region" description="Helical" evidence="16">
    <location>
        <begin position="211"/>
        <end position="230"/>
    </location>
</feature>
<evidence type="ECO:0000256" key="6">
    <source>
        <dbReference type="ARBA" id="ARBA00022553"/>
    </source>
</evidence>
<keyword evidence="6" id="KW-0597">Phosphoprotein</keyword>
<feature type="region of interest" description="Disordered" evidence="15">
    <location>
        <begin position="124"/>
        <end position="145"/>
    </location>
</feature>
<dbReference type="SMART" id="SM00388">
    <property type="entry name" value="HisKA"/>
    <property type="match status" value="1"/>
</dbReference>
<dbReference type="InterPro" id="IPR005467">
    <property type="entry name" value="His_kinase_dom"/>
</dbReference>
<evidence type="ECO:0000256" key="7">
    <source>
        <dbReference type="ARBA" id="ARBA00022679"/>
    </source>
</evidence>
<dbReference type="PANTHER" id="PTHR44936:SF5">
    <property type="entry name" value="SENSOR HISTIDINE KINASE ENVZ"/>
    <property type="match status" value="1"/>
</dbReference>
<dbReference type="Pfam" id="PF00512">
    <property type="entry name" value="HisKA"/>
    <property type="match status" value="1"/>
</dbReference>
<comment type="subcellular location">
    <subcellularLocation>
        <location evidence="2">Cell inner membrane</location>
        <topology evidence="2">Multi-pass membrane protein</topology>
    </subcellularLocation>
</comment>
<reference evidence="19" key="1">
    <citation type="journal article" date="2021" name="Front. Microbiol.">
        <title>Comprehensive Comparative Genomics and Phenotyping of Methylobacterium Species.</title>
        <authorList>
            <person name="Alessa O."/>
            <person name="Ogura Y."/>
            <person name="Fujitani Y."/>
            <person name="Takami H."/>
            <person name="Hayashi T."/>
            <person name="Sahin N."/>
            <person name="Tani A."/>
        </authorList>
    </citation>
    <scope>NUCLEOTIDE SEQUENCE</scope>
    <source>
        <strain evidence="19">DSM 14458</strain>
    </source>
</reference>
<reference evidence="19" key="2">
    <citation type="submission" date="2021-08" db="EMBL/GenBank/DDBJ databases">
        <authorList>
            <person name="Tani A."/>
            <person name="Ola A."/>
            <person name="Ogura Y."/>
            <person name="Katsura K."/>
            <person name="Hayashi T."/>
        </authorList>
    </citation>
    <scope>NUCLEOTIDE SEQUENCE</scope>
    <source>
        <strain evidence="19">DSM 14458</strain>
    </source>
</reference>
<evidence type="ECO:0000256" key="16">
    <source>
        <dbReference type="SAM" id="Phobius"/>
    </source>
</evidence>
<dbReference type="PANTHER" id="PTHR44936">
    <property type="entry name" value="SENSOR PROTEIN CREC"/>
    <property type="match status" value="1"/>
</dbReference>
<dbReference type="InterPro" id="IPR004358">
    <property type="entry name" value="Sig_transdc_His_kin-like_C"/>
</dbReference>
<dbReference type="RefSeq" id="WP_137830291.1">
    <property type="nucleotide sequence ID" value="NZ_BPRE01000019.1"/>
</dbReference>
<keyword evidence="8 16" id="KW-0812">Transmembrane</keyword>
<feature type="transmembrane region" description="Helical" evidence="16">
    <location>
        <begin position="44"/>
        <end position="70"/>
    </location>
</feature>
<dbReference type="SUPFAM" id="SSF47384">
    <property type="entry name" value="Homodimeric domain of signal transducing histidine kinase"/>
    <property type="match status" value="1"/>
</dbReference>
<evidence type="ECO:0000259" key="17">
    <source>
        <dbReference type="PROSITE" id="PS50109"/>
    </source>
</evidence>
<dbReference type="InterPro" id="IPR050980">
    <property type="entry name" value="2C_sensor_his_kinase"/>
</dbReference>
<evidence type="ECO:0000313" key="20">
    <source>
        <dbReference type="Proteomes" id="UP001055093"/>
    </source>
</evidence>
<gene>
    <name evidence="19" type="primary">sasA_17</name>
    <name evidence="19" type="ORF">BGCPKDLD_4590</name>
</gene>
<evidence type="ECO:0000256" key="3">
    <source>
        <dbReference type="ARBA" id="ARBA00012438"/>
    </source>
</evidence>
<evidence type="ECO:0000256" key="1">
    <source>
        <dbReference type="ARBA" id="ARBA00000085"/>
    </source>
</evidence>
<evidence type="ECO:0000256" key="12">
    <source>
        <dbReference type="ARBA" id="ARBA00022989"/>
    </source>
</evidence>
<dbReference type="EMBL" id="BPRE01000019">
    <property type="protein sequence ID" value="GJE77980.1"/>
    <property type="molecule type" value="Genomic_DNA"/>
</dbReference>
<dbReference type="Pfam" id="PF00672">
    <property type="entry name" value="HAMP"/>
    <property type="match status" value="1"/>
</dbReference>
<keyword evidence="7" id="KW-0808">Transferase</keyword>
<keyword evidence="5" id="KW-0997">Cell inner membrane</keyword>
<evidence type="ECO:0000256" key="10">
    <source>
        <dbReference type="ARBA" id="ARBA00022777"/>
    </source>
</evidence>
<evidence type="ECO:0000256" key="5">
    <source>
        <dbReference type="ARBA" id="ARBA00022519"/>
    </source>
</evidence>
<dbReference type="SMART" id="SM00304">
    <property type="entry name" value="HAMP"/>
    <property type="match status" value="1"/>
</dbReference>
<keyword evidence="13" id="KW-0902">Two-component regulatory system</keyword>
<accession>A0ABQ4V1P8</accession>
<evidence type="ECO:0000256" key="8">
    <source>
        <dbReference type="ARBA" id="ARBA00022692"/>
    </source>
</evidence>
<dbReference type="Pfam" id="PF02518">
    <property type="entry name" value="HATPase_c"/>
    <property type="match status" value="1"/>
</dbReference>
<evidence type="ECO:0000256" key="9">
    <source>
        <dbReference type="ARBA" id="ARBA00022741"/>
    </source>
</evidence>
<keyword evidence="12 16" id="KW-1133">Transmembrane helix</keyword>
<keyword evidence="4" id="KW-1003">Cell membrane</keyword>
<dbReference type="Proteomes" id="UP001055093">
    <property type="component" value="Unassembled WGS sequence"/>
</dbReference>
<evidence type="ECO:0000256" key="13">
    <source>
        <dbReference type="ARBA" id="ARBA00023012"/>
    </source>
</evidence>
<comment type="caution">
    <text evidence="19">The sequence shown here is derived from an EMBL/GenBank/DDBJ whole genome shotgun (WGS) entry which is preliminary data.</text>
</comment>
<feature type="domain" description="Histidine kinase" evidence="17">
    <location>
        <begin position="292"/>
        <end position="499"/>
    </location>
</feature>
<keyword evidence="10" id="KW-0418">Kinase</keyword>
<dbReference type="InterPro" id="IPR003661">
    <property type="entry name" value="HisK_dim/P_dom"/>
</dbReference>
<dbReference type="InterPro" id="IPR003594">
    <property type="entry name" value="HATPase_dom"/>
</dbReference>
<comment type="catalytic activity">
    <reaction evidence="1">
        <text>ATP + protein L-histidine = ADP + protein N-phospho-L-histidine.</text>
        <dbReference type="EC" id="2.7.13.3"/>
    </reaction>
</comment>
<proteinExistence type="predicted"/>
<name>A0ABQ4V1P8_9HYPH</name>
<dbReference type="SUPFAM" id="SSF55874">
    <property type="entry name" value="ATPase domain of HSP90 chaperone/DNA topoisomerase II/histidine kinase"/>
    <property type="match status" value="1"/>
</dbReference>
<dbReference type="Gene3D" id="1.10.287.130">
    <property type="match status" value="1"/>
</dbReference>
<feature type="compositionally biased region" description="Low complexity" evidence="15">
    <location>
        <begin position="124"/>
        <end position="133"/>
    </location>
</feature>
<evidence type="ECO:0000256" key="14">
    <source>
        <dbReference type="ARBA" id="ARBA00023136"/>
    </source>
</evidence>
<dbReference type="InterPro" id="IPR003660">
    <property type="entry name" value="HAMP_dom"/>
</dbReference>
<dbReference type="InterPro" id="IPR036097">
    <property type="entry name" value="HisK_dim/P_sf"/>
</dbReference>
<evidence type="ECO:0000256" key="2">
    <source>
        <dbReference type="ARBA" id="ARBA00004429"/>
    </source>
</evidence>
<protein>
    <recommendedName>
        <fullName evidence="3">histidine kinase</fullName>
        <ecNumber evidence="3">2.7.13.3</ecNumber>
    </recommendedName>
</protein>
<sequence>MSTGRTTALPSSVASPAATPAVAPVASSAAAPRRWPVWSRPRSAAGQIALLVVAAMLAAHVLATVAVLVLREPWRADGHPGVAATRLATLARLLDAAEPGERDALLRAGARSLPTLRIAPWDGAAPAGARGPAPGHGQGQGQEQAVERAIDRHPLVVRLREGFGRDLALVDLAPEGNEAGLLSLGLVTPAGARLRAALPDDHPRPLFGQGAIIFTLVFLGVSLTLLLFWATRALTAPLAGLAAAAEAFGTAEEPPPLPKRGPEEVLALARALDRMRARVLRLLDDRTQMLAAISHDLRTPITRLRLRAEFIEDDRAREMTLRDLDQMNGLVESALSFVRDGQGSASEGEPLLIDLASVVQTVCDGFIDIGAAVSLERSRHVLVRGRPDDLERALTNLVDNAVKYGGGARILMGPARQSEPPGVAVEVLDDGPGIPEAERHAMLQPFVRGDRARNLNAATGFGLGLSIVLAIVEGHGGRLTLENRQGGGLCARIELPLAASSRGG</sequence>
<keyword evidence="11" id="KW-0067">ATP-binding</keyword>
<dbReference type="SMART" id="SM00387">
    <property type="entry name" value="HATPase_c"/>
    <property type="match status" value="1"/>
</dbReference>
<evidence type="ECO:0000256" key="15">
    <source>
        <dbReference type="SAM" id="MobiDB-lite"/>
    </source>
</evidence>
<evidence type="ECO:0000313" key="19">
    <source>
        <dbReference type="EMBL" id="GJE77980.1"/>
    </source>
</evidence>
<evidence type="ECO:0000256" key="4">
    <source>
        <dbReference type="ARBA" id="ARBA00022475"/>
    </source>
</evidence>